<dbReference type="InterPro" id="IPR000515">
    <property type="entry name" value="MetI-like"/>
</dbReference>
<keyword evidence="5 8" id="KW-0812">Transmembrane</keyword>
<feature type="transmembrane region" description="Helical" evidence="8">
    <location>
        <begin position="133"/>
        <end position="153"/>
    </location>
</feature>
<feature type="transmembrane region" description="Helical" evidence="8">
    <location>
        <begin position="70"/>
        <end position="91"/>
    </location>
</feature>
<keyword evidence="11" id="KW-1185">Reference proteome</keyword>
<evidence type="ECO:0000256" key="8">
    <source>
        <dbReference type="RuleBase" id="RU363032"/>
    </source>
</evidence>
<dbReference type="SUPFAM" id="SSF161098">
    <property type="entry name" value="MetI-like"/>
    <property type="match status" value="1"/>
</dbReference>
<evidence type="ECO:0000256" key="4">
    <source>
        <dbReference type="ARBA" id="ARBA00022519"/>
    </source>
</evidence>
<protein>
    <submittedName>
        <fullName evidence="10">Spermidine/putrescine transport system permease protein</fullName>
    </submittedName>
</protein>
<proteinExistence type="inferred from homology"/>
<feature type="domain" description="ABC transmembrane type-1" evidence="9">
    <location>
        <begin position="65"/>
        <end position="254"/>
    </location>
</feature>
<feature type="transmembrane region" description="Helical" evidence="8">
    <location>
        <begin position="12"/>
        <end position="34"/>
    </location>
</feature>
<comment type="similarity">
    <text evidence="8">Belongs to the binding-protein-dependent transport system permease family.</text>
</comment>
<keyword evidence="4" id="KW-0997">Cell inner membrane</keyword>
<keyword evidence="6 8" id="KW-1133">Transmembrane helix</keyword>
<reference evidence="10 11" key="1">
    <citation type="submission" date="2023-07" db="EMBL/GenBank/DDBJ databases">
        <title>Genomic Encyclopedia of Type Strains, Phase IV (KMG-IV): sequencing the most valuable type-strain genomes for metagenomic binning, comparative biology and taxonomic classification.</title>
        <authorList>
            <person name="Goeker M."/>
        </authorList>
    </citation>
    <scope>NUCLEOTIDE SEQUENCE [LARGE SCALE GENOMIC DNA]</scope>
    <source>
        <strain evidence="10 11">B6-8</strain>
    </source>
</reference>
<sequence length="264" mass="28342">MRPSIAARVAQTIWTVLAYAFLLAPILVLILASFNDAKFFRFPPQSFSLHWYEAAAASGEYRSALASSSIIALIAGTLSILVGSLAAFALVRFDMPGKRWIEAILLAPLVLPLIVWAIALLQIYAWLGMSGTLVGLVLAHAVITVPYTVRIMVSTFERIDPVLESAAASLGATPFAVARRVIIPLAMPGLVTSAAFSLLISFNDVIVSSLIAGARWITFPVRLYAQLRSEGVDPITLAIGATIIAVILIAAIVGEYALKWSRHL</sequence>
<dbReference type="CDD" id="cd06261">
    <property type="entry name" value="TM_PBP2"/>
    <property type="match status" value="1"/>
</dbReference>
<keyword evidence="7 8" id="KW-0472">Membrane</keyword>
<feature type="transmembrane region" description="Helical" evidence="8">
    <location>
        <begin position="103"/>
        <end position="127"/>
    </location>
</feature>
<feature type="transmembrane region" description="Helical" evidence="8">
    <location>
        <begin position="189"/>
        <end position="217"/>
    </location>
</feature>
<evidence type="ECO:0000256" key="6">
    <source>
        <dbReference type="ARBA" id="ARBA00022989"/>
    </source>
</evidence>
<dbReference type="EMBL" id="JAUSVO010000003">
    <property type="protein sequence ID" value="MDQ0437911.1"/>
    <property type="molecule type" value="Genomic_DNA"/>
</dbReference>
<evidence type="ECO:0000313" key="10">
    <source>
        <dbReference type="EMBL" id="MDQ0437911.1"/>
    </source>
</evidence>
<organism evidence="10 11">
    <name type="scientific">Kaistia dalseonensis</name>
    <dbReference type="NCBI Taxonomy" id="410840"/>
    <lineage>
        <taxon>Bacteria</taxon>
        <taxon>Pseudomonadati</taxon>
        <taxon>Pseudomonadota</taxon>
        <taxon>Alphaproteobacteria</taxon>
        <taxon>Hyphomicrobiales</taxon>
        <taxon>Kaistiaceae</taxon>
        <taxon>Kaistia</taxon>
    </lineage>
</organism>
<dbReference type="Pfam" id="PF00528">
    <property type="entry name" value="BPD_transp_1"/>
    <property type="match status" value="1"/>
</dbReference>
<evidence type="ECO:0000256" key="2">
    <source>
        <dbReference type="ARBA" id="ARBA00022448"/>
    </source>
</evidence>
<evidence type="ECO:0000259" key="9">
    <source>
        <dbReference type="PROSITE" id="PS50928"/>
    </source>
</evidence>
<comment type="caution">
    <text evidence="10">The sequence shown here is derived from an EMBL/GenBank/DDBJ whole genome shotgun (WGS) entry which is preliminary data.</text>
</comment>
<evidence type="ECO:0000313" key="11">
    <source>
        <dbReference type="Proteomes" id="UP001241603"/>
    </source>
</evidence>
<dbReference type="InterPro" id="IPR035906">
    <property type="entry name" value="MetI-like_sf"/>
</dbReference>
<dbReference type="PANTHER" id="PTHR43357">
    <property type="entry name" value="INNER MEMBRANE ABC TRANSPORTER PERMEASE PROTEIN YDCV"/>
    <property type="match status" value="1"/>
</dbReference>
<dbReference type="Proteomes" id="UP001241603">
    <property type="component" value="Unassembled WGS sequence"/>
</dbReference>
<keyword evidence="2 8" id="KW-0813">Transport</keyword>
<dbReference type="PROSITE" id="PS50928">
    <property type="entry name" value="ABC_TM1"/>
    <property type="match status" value="1"/>
</dbReference>
<gene>
    <name evidence="10" type="ORF">QO014_002303</name>
</gene>
<dbReference type="PANTHER" id="PTHR43357:SF4">
    <property type="entry name" value="INNER MEMBRANE ABC TRANSPORTER PERMEASE PROTEIN YDCV"/>
    <property type="match status" value="1"/>
</dbReference>
<evidence type="ECO:0000256" key="5">
    <source>
        <dbReference type="ARBA" id="ARBA00022692"/>
    </source>
</evidence>
<keyword evidence="3" id="KW-1003">Cell membrane</keyword>
<accession>A0ABU0H6I9</accession>
<evidence type="ECO:0000256" key="3">
    <source>
        <dbReference type="ARBA" id="ARBA00022475"/>
    </source>
</evidence>
<feature type="transmembrane region" description="Helical" evidence="8">
    <location>
        <begin position="237"/>
        <end position="258"/>
    </location>
</feature>
<dbReference type="Gene3D" id="1.10.3720.10">
    <property type="entry name" value="MetI-like"/>
    <property type="match status" value="1"/>
</dbReference>
<name>A0ABU0H6I9_9HYPH</name>
<comment type="subcellular location">
    <subcellularLocation>
        <location evidence="1">Cell inner membrane</location>
        <topology evidence="1">Multi-pass membrane protein</topology>
    </subcellularLocation>
    <subcellularLocation>
        <location evidence="8">Cell membrane</location>
        <topology evidence="8">Multi-pass membrane protein</topology>
    </subcellularLocation>
</comment>
<evidence type="ECO:0000256" key="7">
    <source>
        <dbReference type="ARBA" id="ARBA00023136"/>
    </source>
</evidence>
<evidence type="ECO:0000256" key="1">
    <source>
        <dbReference type="ARBA" id="ARBA00004429"/>
    </source>
</evidence>
<dbReference type="RefSeq" id="WP_266348838.1">
    <property type="nucleotide sequence ID" value="NZ_JAPKNG010000003.1"/>
</dbReference>